<organism evidence="3 4">
    <name type="scientific">Xylaria flabelliformis</name>
    <dbReference type="NCBI Taxonomy" id="2512241"/>
    <lineage>
        <taxon>Eukaryota</taxon>
        <taxon>Fungi</taxon>
        <taxon>Dikarya</taxon>
        <taxon>Ascomycota</taxon>
        <taxon>Pezizomycotina</taxon>
        <taxon>Sordariomycetes</taxon>
        <taxon>Xylariomycetidae</taxon>
        <taxon>Xylariales</taxon>
        <taxon>Xylariaceae</taxon>
        <taxon>Xylaria</taxon>
    </lineage>
</organism>
<gene>
    <name evidence="3" type="ORF">FHL15_005319</name>
</gene>
<evidence type="ECO:0000313" key="4">
    <source>
        <dbReference type="Proteomes" id="UP000319160"/>
    </source>
</evidence>
<feature type="region of interest" description="Disordered" evidence="2">
    <location>
        <begin position="40"/>
        <end position="79"/>
    </location>
</feature>
<protein>
    <submittedName>
        <fullName evidence="3">Uncharacterized protein</fullName>
    </submittedName>
</protein>
<feature type="compositionally biased region" description="Polar residues" evidence="2">
    <location>
        <begin position="54"/>
        <end position="70"/>
    </location>
</feature>
<keyword evidence="4" id="KW-1185">Reference proteome</keyword>
<evidence type="ECO:0000313" key="3">
    <source>
        <dbReference type="EMBL" id="TRX93643.1"/>
    </source>
</evidence>
<sequence length="439" mass="50321">MKYVSAYSDRLEKAHKRIKELESERSKLLNENAALRAIKTATISSPTAKPRTKPTVSNDNKHYTQPTVSSRGKGKSVPLQKLDTNDEKAHRAVLINGRRHIYAAGVPTPVITIDAWTQRPSYMNGTSASCKRRSEIYEESMERRNRVDLRRLKPPAKPKSIDSNYCWNVPVEETKPESLRSDYSWGTTLVDEDKLCSEESQLESSASSILSQTALSTADTEVSNPVEQCLAQRSRLDDNLDLGNEIVYIDPTSGLRSLREAFEMTQQAILDVKSCMPEWHSWIFEDNRNLVRLGRDEMIRWMGSFEYSRRFHNGYPCRDIYHALLRLPPLRNTICHPRGCELRDPENLDYLLRDAQRVSVMLGDEKRAQSIRVIRDALRTEVEMCMQEIKDVHDLAALPFYEAEHKAHHSIMFKMILDERYTGCQKALTVAQAWQCGAS</sequence>
<dbReference type="AlphaFoldDB" id="A0A553I0B5"/>
<evidence type="ECO:0000256" key="2">
    <source>
        <dbReference type="SAM" id="MobiDB-lite"/>
    </source>
</evidence>
<feature type="coiled-coil region" evidence="1">
    <location>
        <begin position="4"/>
        <end position="38"/>
    </location>
</feature>
<proteinExistence type="predicted"/>
<evidence type="ECO:0000256" key="1">
    <source>
        <dbReference type="SAM" id="Coils"/>
    </source>
</evidence>
<comment type="caution">
    <text evidence="3">The sequence shown here is derived from an EMBL/GenBank/DDBJ whole genome shotgun (WGS) entry which is preliminary data.</text>
</comment>
<accession>A0A553I0B5</accession>
<reference evidence="4" key="1">
    <citation type="submission" date="2019-06" db="EMBL/GenBank/DDBJ databases">
        <title>Draft genome sequence of the griseofulvin-producing fungus Xylaria cubensis strain G536.</title>
        <authorList>
            <person name="Mead M.E."/>
            <person name="Raja H.A."/>
            <person name="Steenwyk J.L."/>
            <person name="Knowles S.L."/>
            <person name="Oberlies N.H."/>
            <person name="Rokas A."/>
        </authorList>
    </citation>
    <scope>NUCLEOTIDE SEQUENCE [LARGE SCALE GENOMIC DNA]</scope>
    <source>
        <strain evidence="4">G536</strain>
    </source>
</reference>
<dbReference type="OrthoDB" id="5243389at2759"/>
<dbReference type="Proteomes" id="UP000319160">
    <property type="component" value="Unassembled WGS sequence"/>
</dbReference>
<dbReference type="EMBL" id="VFLP01000027">
    <property type="protein sequence ID" value="TRX93643.1"/>
    <property type="molecule type" value="Genomic_DNA"/>
</dbReference>
<name>A0A553I0B5_9PEZI</name>
<keyword evidence="1" id="KW-0175">Coiled coil</keyword>